<dbReference type="InterPro" id="IPR029038">
    <property type="entry name" value="MetRS_Zn"/>
</dbReference>
<dbReference type="Gene3D" id="2.20.28.20">
    <property type="entry name" value="Methionyl-tRNA synthetase, Zn-domain"/>
    <property type="match status" value="1"/>
</dbReference>
<organism evidence="18 19">
    <name type="scientific">Galdieria yellowstonensis</name>
    <dbReference type="NCBI Taxonomy" id="3028027"/>
    <lineage>
        <taxon>Eukaryota</taxon>
        <taxon>Rhodophyta</taxon>
        <taxon>Bangiophyceae</taxon>
        <taxon>Galdieriales</taxon>
        <taxon>Galdieriaceae</taxon>
        <taxon>Galdieria</taxon>
    </lineage>
</organism>
<comment type="similarity">
    <text evidence="2 15">Belongs to the class-I aminoacyl-tRNA synthetase family.</text>
</comment>
<evidence type="ECO:0000256" key="3">
    <source>
        <dbReference type="ARBA" id="ARBA00012838"/>
    </source>
</evidence>
<dbReference type="Gene3D" id="2.40.50.140">
    <property type="entry name" value="Nucleic acid-binding proteins"/>
    <property type="match status" value="1"/>
</dbReference>
<comment type="subcellular location">
    <subcellularLocation>
        <location evidence="1">Cytoplasm</location>
    </subcellularLocation>
</comment>
<evidence type="ECO:0000256" key="9">
    <source>
        <dbReference type="ARBA" id="ARBA00022884"/>
    </source>
</evidence>
<dbReference type="InterPro" id="IPR001412">
    <property type="entry name" value="aa-tRNA-synth_I_CS"/>
</dbReference>
<dbReference type="FunFam" id="2.20.28.20:FF:000001">
    <property type="entry name" value="Methionine--tRNA ligase"/>
    <property type="match status" value="1"/>
</dbReference>
<dbReference type="InterPro" id="IPR015413">
    <property type="entry name" value="Methionyl/Leucyl_tRNA_Synth"/>
</dbReference>
<dbReference type="PROSITE" id="PS50886">
    <property type="entry name" value="TRBD"/>
    <property type="match status" value="1"/>
</dbReference>
<feature type="compositionally biased region" description="Polar residues" evidence="16">
    <location>
        <begin position="581"/>
        <end position="597"/>
    </location>
</feature>
<dbReference type="GO" id="GO:0005829">
    <property type="term" value="C:cytosol"/>
    <property type="evidence" value="ECO:0007669"/>
    <property type="project" value="TreeGrafter"/>
</dbReference>
<dbReference type="InterPro" id="IPR014758">
    <property type="entry name" value="Met-tRNA_synth"/>
</dbReference>
<dbReference type="CDD" id="cd00814">
    <property type="entry name" value="MetRS_core"/>
    <property type="match status" value="1"/>
</dbReference>
<evidence type="ECO:0000256" key="7">
    <source>
        <dbReference type="ARBA" id="ARBA00022741"/>
    </source>
</evidence>
<evidence type="ECO:0000256" key="5">
    <source>
        <dbReference type="ARBA" id="ARBA00022555"/>
    </source>
</evidence>
<dbReference type="HAMAP" id="MF_00098">
    <property type="entry name" value="Met_tRNA_synth_type1"/>
    <property type="match status" value="1"/>
</dbReference>
<dbReference type="Gene3D" id="3.40.50.620">
    <property type="entry name" value="HUPs"/>
    <property type="match status" value="1"/>
</dbReference>
<evidence type="ECO:0000256" key="8">
    <source>
        <dbReference type="ARBA" id="ARBA00022840"/>
    </source>
</evidence>
<dbReference type="InterPro" id="IPR014729">
    <property type="entry name" value="Rossmann-like_a/b/a_fold"/>
</dbReference>
<keyword evidence="6 15" id="KW-0436">Ligase</keyword>
<comment type="caution">
    <text evidence="18">The sequence shown here is derived from an EMBL/GenBank/DDBJ whole genome shotgun (WGS) entry which is preliminary data.</text>
</comment>
<dbReference type="CDD" id="cd02153">
    <property type="entry name" value="tRNA_bindingDomain"/>
    <property type="match status" value="1"/>
</dbReference>
<accession>A0AAV9IJY2</accession>
<dbReference type="PRINTS" id="PR01041">
    <property type="entry name" value="TRNASYNTHMET"/>
</dbReference>
<evidence type="ECO:0000256" key="2">
    <source>
        <dbReference type="ARBA" id="ARBA00005594"/>
    </source>
</evidence>
<evidence type="ECO:0000256" key="4">
    <source>
        <dbReference type="ARBA" id="ARBA00022490"/>
    </source>
</evidence>
<dbReference type="NCBIfam" id="TIGR00398">
    <property type="entry name" value="metG"/>
    <property type="match status" value="1"/>
</dbReference>
<keyword evidence="9 14" id="KW-0694">RNA-binding</keyword>
<dbReference type="InterPro" id="IPR023458">
    <property type="entry name" value="Met-tRNA_ligase_1"/>
</dbReference>
<evidence type="ECO:0000256" key="10">
    <source>
        <dbReference type="ARBA" id="ARBA00022917"/>
    </source>
</evidence>
<evidence type="ECO:0000256" key="11">
    <source>
        <dbReference type="ARBA" id="ARBA00023146"/>
    </source>
</evidence>
<dbReference type="Proteomes" id="UP001300502">
    <property type="component" value="Unassembled WGS sequence"/>
</dbReference>
<keyword evidence="10 15" id="KW-0648">Protein biosynthesis</keyword>
<evidence type="ECO:0000256" key="6">
    <source>
        <dbReference type="ARBA" id="ARBA00022598"/>
    </source>
</evidence>
<keyword evidence="7 15" id="KW-0547">Nucleotide-binding</keyword>
<dbReference type="Pfam" id="PF09334">
    <property type="entry name" value="tRNA-synt_1g"/>
    <property type="match status" value="1"/>
</dbReference>
<dbReference type="PANTHER" id="PTHR45765">
    <property type="entry name" value="METHIONINE--TRNA LIGASE"/>
    <property type="match status" value="1"/>
</dbReference>
<keyword evidence="11 15" id="KW-0030">Aminoacyl-tRNA synthetase</keyword>
<sequence length="782" mass="89085">MATNDPTTTTKENCHVNPKNRNILVTSALPYVNNVPHLGNLVGCVLSADVYARFVRQRNYNVLYICGTDEYGTATETKALAEGVTPKEICDKFFKLHKDIYDWFDIRFDYFGRTSTPAQTEICQQIFWDIYHNGYVTEESLEQLFCESCGRFLADRYITGTCPLCGFEDARGDQCDNCGRLLNPTDLLTARCSLCNNCPVLKKSDHLFLDLPALKDDLEKWIQVSSVKGDWSFNAIHSTYKWLNEGLKKRCITRDLKWGTPVPLEKYKDKVFYVWFDAPIGYLSITANYTSAWKEWWQNPEQVTLVQFMGKDNVPFHTVIFPATLIGTKRKWTMLHHISVTDYLNYEDGKFSKSRGVGVFGNDAKDTGIATEVWRYYLLVNRPENADTVFSWDDFAAKNNHELLANLGNFVHRTITFLCNHFEGRVPMEYDELMELDRQYVQQVDEELHNYLQTMEKVSLKNGLRIAMSISRLGNVYLQETSPWKLIQEQPKRAATVLLVAVNICRLLAVLLEPFMGSVFSQKIFSQLNIPHNDETNRIPDNFQLDLVQPGHVIGKPMLLFTKITTEQATQWREKFAGGQLANQPGDSSHRSTQTTKSSHEEDAFLDGWKIEMRVGRIVQVEEHVDSSHLYVCQVDLGGEGKKNVRQVVAGIRNYFSKDELLNRTVIVACNLQPVVLAGVESQGMILTAEKKGKVHLLSCEKWDEEKKKLEEAPALGTLVEIDGGDVSKASFPILDRKGFQDASKWLKIDGQGHVVFHKKHKLMAKNCVVHGNGAQENAKIR</sequence>
<dbReference type="SUPFAM" id="SSF50249">
    <property type="entry name" value="Nucleic acid-binding proteins"/>
    <property type="match status" value="1"/>
</dbReference>
<dbReference type="GO" id="GO:0004825">
    <property type="term" value="F:methionine-tRNA ligase activity"/>
    <property type="evidence" value="ECO:0007669"/>
    <property type="project" value="UniProtKB-EC"/>
</dbReference>
<dbReference type="InterPro" id="IPR041872">
    <property type="entry name" value="Anticodon_Met"/>
</dbReference>
<evidence type="ECO:0000313" key="19">
    <source>
        <dbReference type="Proteomes" id="UP001300502"/>
    </source>
</evidence>
<evidence type="ECO:0000256" key="12">
    <source>
        <dbReference type="ARBA" id="ARBA00030904"/>
    </source>
</evidence>
<dbReference type="GO" id="GO:0000049">
    <property type="term" value="F:tRNA binding"/>
    <property type="evidence" value="ECO:0007669"/>
    <property type="project" value="UniProtKB-UniRule"/>
</dbReference>
<dbReference type="SUPFAM" id="SSF57770">
    <property type="entry name" value="Methionyl-tRNA synthetase (MetRS), Zn-domain"/>
    <property type="match status" value="1"/>
</dbReference>
<evidence type="ECO:0000313" key="18">
    <source>
        <dbReference type="EMBL" id="KAK4527573.1"/>
    </source>
</evidence>
<keyword evidence="5 14" id="KW-0820">tRNA-binding</keyword>
<gene>
    <name evidence="18" type="ORF">GAYE_SCF41G5496</name>
</gene>
<feature type="domain" description="TRNA-binding" evidence="17">
    <location>
        <begin position="607"/>
        <end position="721"/>
    </location>
</feature>
<evidence type="ECO:0000256" key="13">
    <source>
        <dbReference type="ARBA" id="ARBA00047364"/>
    </source>
</evidence>
<dbReference type="SUPFAM" id="SSF52374">
    <property type="entry name" value="Nucleotidylyl transferase"/>
    <property type="match status" value="1"/>
</dbReference>
<dbReference type="PROSITE" id="PS00178">
    <property type="entry name" value="AA_TRNA_LIGASE_I"/>
    <property type="match status" value="1"/>
</dbReference>
<dbReference type="AlphaFoldDB" id="A0AAV9IJY2"/>
<proteinExistence type="inferred from homology"/>
<dbReference type="SUPFAM" id="SSF47323">
    <property type="entry name" value="Anticodon-binding domain of a subclass of class I aminoacyl-tRNA synthetases"/>
    <property type="match status" value="1"/>
</dbReference>
<comment type="catalytic activity">
    <reaction evidence="13">
        <text>tRNA(Met) + L-methionine + ATP = L-methionyl-tRNA(Met) + AMP + diphosphate</text>
        <dbReference type="Rhea" id="RHEA:13481"/>
        <dbReference type="Rhea" id="RHEA-COMP:9667"/>
        <dbReference type="Rhea" id="RHEA-COMP:9698"/>
        <dbReference type="ChEBI" id="CHEBI:30616"/>
        <dbReference type="ChEBI" id="CHEBI:33019"/>
        <dbReference type="ChEBI" id="CHEBI:57844"/>
        <dbReference type="ChEBI" id="CHEBI:78442"/>
        <dbReference type="ChEBI" id="CHEBI:78530"/>
        <dbReference type="ChEBI" id="CHEBI:456215"/>
        <dbReference type="EC" id="6.1.1.10"/>
    </reaction>
</comment>
<dbReference type="Pfam" id="PF19303">
    <property type="entry name" value="Anticodon_3"/>
    <property type="match status" value="1"/>
</dbReference>
<feature type="region of interest" description="Disordered" evidence="16">
    <location>
        <begin position="578"/>
        <end position="601"/>
    </location>
</feature>
<dbReference type="NCBIfam" id="NF001100">
    <property type="entry name" value="PRK00133.1"/>
    <property type="match status" value="1"/>
</dbReference>
<evidence type="ECO:0000256" key="1">
    <source>
        <dbReference type="ARBA" id="ARBA00004496"/>
    </source>
</evidence>
<dbReference type="CDD" id="cd07957">
    <property type="entry name" value="Anticodon_Ia_Met"/>
    <property type="match status" value="1"/>
</dbReference>
<keyword evidence="19" id="KW-1185">Reference proteome</keyword>
<keyword evidence="8 15" id="KW-0067">ATP-binding</keyword>
<name>A0AAV9IJY2_9RHOD</name>
<protein>
    <recommendedName>
        <fullName evidence="3">methionine--tRNA ligase</fullName>
        <ecNumber evidence="3">6.1.1.10</ecNumber>
    </recommendedName>
    <alternativeName>
        <fullName evidence="12">Methionyl-tRNA synthetase</fullName>
    </alternativeName>
</protein>
<evidence type="ECO:0000256" key="14">
    <source>
        <dbReference type="PROSITE-ProRule" id="PRU00209"/>
    </source>
</evidence>
<evidence type="ECO:0000259" key="17">
    <source>
        <dbReference type="PROSITE" id="PS50886"/>
    </source>
</evidence>
<dbReference type="Gene3D" id="1.10.730.10">
    <property type="entry name" value="Isoleucyl-tRNA Synthetase, Domain 1"/>
    <property type="match status" value="1"/>
</dbReference>
<dbReference type="EC" id="6.1.1.10" evidence="3"/>
<dbReference type="InterPro" id="IPR009080">
    <property type="entry name" value="tRNAsynth_Ia_anticodon-bd"/>
</dbReference>
<dbReference type="GO" id="GO:0005524">
    <property type="term" value="F:ATP binding"/>
    <property type="evidence" value="ECO:0007669"/>
    <property type="project" value="UniProtKB-KW"/>
</dbReference>
<keyword evidence="4" id="KW-0963">Cytoplasm</keyword>
<dbReference type="PANTHER" id="PTHR45765:SF1">
    <property type="entry name" value="METHIONINE--TRNA LIGASE, CYTOPLASMIC"/>
    <property type="match status" value="1"/>
</dbReference>
<dbReference type="InterPro" id="IPR002547">
    <property type="entry name" value="tRNA-bd_dom"/>
</dbReference>
<dbReference type="InterPro" id="IPR033911">
    <property type="entry name" value="MetRS_core"/>
</dbReference>
<dbReference type="EMBL" id="JANCYU010000053">
    <property type="protein sequence ID" value="KAK4527573.1"/>
    <property type="molecule type" value="Genomic_DNA"/>
</dbReference>
<dbReference type="Pfam" id="PF01588">
    <property type="entry name" value="tRNA_bind"/>
    <property type="match status" value="1"/>
</dbReference>
<reference evidence="18 19" key="1">
    <citation type="submission" date="2022-07" db="EMBL/GenBank/DDBJ databases">
        <title>Genome-wide signatures of adaptation to extreme environments.</title>
        <authorList>
            <person name="Cho C.H."/>
            <person name="Yoon H.S."/>
        </authorList>
    </citation>
    <scope>NUCLEOTIDE SEQUENCE [LARGE SCALE GENOMIC DNA]</scope>
    <source>
        <strain evidence="18 19">108.79 E11</strain>
    </source>
</reference>
<evidence type="ECO:0000256" key="15">
    <source>
        <dbReference type="RuleBase" id="RU363039"/>
    </source>
</evidence>
<evidence type="ECO:0000256" key="16">
    <source>
        <dbReference type="SAM" id="MobiDB-lite"/>
    </source>
</evidence>
<dbReference type="GO" id="GO:0017101">
    <property type="term" value="C:aminoacyl-tRNA synthetase multienzyme complex"/>
    <property type="evidence" value="ECO:0007669"/>
    <property type="project" value="TreeGrafter"/>
</dbReference>
<dbReference type="InterPro" id="IPR012340">
    <property type="entry name" value="NA-bd_OB-fold"/>
</dbReference>
<dbReference type="GO" id="GO:0006431">
    <property type="term" value="P:methionyl-tRNA aminoacylation"/>
    <property type="evidence" value="ECO:0007669"/>
    <property type="project" value="InterPro"/>
</dbReference>